<evidence type="ECO:0000313" key="2">
    <source>
        <dbReference type="EMBL" id="KAJ9600760.1"/>
    </source>
</evidence>
<reference evidence="2" key="2">
    <citation type="submission" date="2023-05" db="EMBL/GenBank/DDBJ databases">
        <authorList>
            <person name="Fouks B."/>
        </authorList>
    </citation>
    <scope>NUCLEOTIDE SEQUENCE</scope>
    <source>
        <strain evidence="2">Stay&amp;Tobe</strain>
        <tissue evidence="2">Testes</tissue>
    </source>
</reference>
<keyword evidence="1" id="KW-0812">Transmembrane</keyword>
<name>A0AAD8ERQ9_DIPPU</name>
<gene>
    <name evidence="2" type="ORF">L9F63_001075</name>
</gene>
<organism evidence="2 3">
    <name type="scientific">Diploptera punctata</name>
    <name type="common">Pacific beetle cockroach</name>
    <dbReference type="NCBI Taxonomy" id="6984"/>
    <lineage>
        <taxon>Eukaryota</taxon>
        <taxon>Metazoa</taxon>
        <taxon>Ecdysozoa</taxon>
        <taxon>Arthropoda</taxon>
        <taxon>Hexapoda</taxon>
        <taxon>Insecta</taxon>
        <taxon>Pterygota</taxon>
        <taxon>Neoptera</taxon>
        <taxon>Polyneoptera</taxon>
        <taxon>Dictyoptera</taxon>
        <taxon>Blattodea</taxon>
        <taxon>Blaberoidea</taxon>
        <taxon>Blaberidae</taxon>
        <taxon>Diplopterinae</taxon>
        <taxon>Diploptera</taxon>
    </lineage>
</organism>
<keyword evidence="3" id="KW-1185">Reference proteome</keyword>
<sequence length="77" mass="8577">LHQFGVRNTTTTAFLDVYSCNISILVSGVAWTQPHSFKYIPVIFASLSLVLSAFLDVYSLYSSAFLDVYSCNISYIP</sequence>
<dbReference type="AlphaFoldDB" id="A0AAD8ERQ9"/>
<protein>
    <submittedName>
        <fullName evidence="2">Uncharacterized protein</fullName>
    </submittedName>
</protein>
<feature type="non-terminal residue" evidence="2">
    <location>
        <position position="1"/>
    </location>
</feature>
<evidence type="ECO:0000313" key="3">
    <source>
        <dbReference type="Proteomes" id="UP001233999"/>
    </source>
</evidence>
<evidence type="ECO:0000256" key="1">
    <source>
        <dbReference type="SAM" id="Phobius"/>
    </source>
</evidence>
<reference evidence="2" key="1">
    <citation type="journal article" date="2023" name="IScience">
        <title>Live-bearing cockroach genome reveals convergent evolutionary mechanisms linked to viviparity in insects and beyond.</title>
        <authorList>
            <person name="Fouks B."/>
            <person name="Harrison M.C."/>
            <person name="Mikhailova A.A."/>
            <person name="Marchal E."/>
            <person name="English S."/>
            <person name="Carruthers M."/>
            <person name="Jennings E.C."/>
            <person name="Chiamaka E.L."/>
            <person name="Frigard R.A."/>
            <person name="Pippel M."/>
            <person name="Attardo G.M."/>
            <person name="Benoit J.B."/>
            <person name="Bornberg-Bauer E."/>
            <person name="Tobe S.S."/>
        </authorList>
    </citation>
    <scope>NUCLEOTIDE SEQUENCE</scope>
    <source>
        <strain evidence="2">Stay&amp;Tobe</strain>
    </source>
</reference>
<comment type="caution">
    <text evidence="2">The sequence shown here is derived from an EMBL/GenBank/DDBJ whole genome shotgun (WGS) entry which is preliminary data.</text>
</comment>
<feature type="non-terminal residue" evidence="2">
    <location>
        <position position="77"/>
    </location>
</feature>
<accession>A0AAD8ERQ9</accession>
<keyword evidence="1" id="KW-1133">Transmembrane helix</keyword>
<dbReference type="EMBL" id="JASPKZ010000047">
    <property type="protein sequence ID" value="KAJ9600760.1"/>
    <property type="molecule type" value="Genomic_DNA"/>
</dbReference>
<keyword evidence="1" id="KW-0472">Membrane</keyword>
<dbReference type="Proteomes" id="UP001233999">
    <property type="component" value="Unassembled WGS sequence"/>
</dbReference>
<proteinExistence type="predicted"/>
<feature type="transmembrane region" description="Helical" evidence="1">
    <location>
        <begin position="39"/>
        <end position="61"/>
    </location>
</feature>
<feature type="transmembrane region" description="Helical" evidence="1">
    <location>
        <begin position="12"/>
        <end position="32"/>
    </location>
</feature>